<name>A0ABY9YCQ6_9GAMM</name>
<accession>A0ABY9YCQ6</accession>
<gene>
    <name evidence="1" type="ORF">PDM28_18715</name>
</gene>
<dbReference type="Proteomes" id="UP001305421">
    <property type="component" value="Chromosome"/>
</dbReference>
<sequence length="79" mass="9164">MNTPERRKPIDPAALREGLSAEQRHTVDTLEQFGWQLRFVRRPIFRDAVPVLYDRSGQKYVVVQADGTLDESQTLKIRP</sequence>
<protein>
    <recommendedName>
        <fullName evidence="3">DUF4224 domain-containing protein</fullName>
    </recommendedName>
</protein>
<keyword evidence="2" id="KW-1185">Reference proteome</keyword>
<organism evidence="1 2">
    <name type="scientific">Stenotrophomonas aracearum</name>
    <dbReference type="NCBI Taxonomy" id="3003272"/>
    <lineage>
        <taxon>Bacteria</taxon>
        <taxon>Pseudomonadati</taxon>
        <taxon>Pseudomonadota</taxon>
        <taxon>Gammaproteobacteria</taxon>
        <taxon>Lysobacterales</taxon>
        <taxon>Lysobacteraceae</taxon>
        <taxon>Stenotrophomonas</taxon>
    </lineage>
</organism>
<evidence type="ECO:0008006" key="3">
    <source>
        <dbReference type="Google" id="ProtNLM"/>
    </source>
</evidence>
<proteinExistence type="predicted"/>
<dbReference type="EMBL" id="CP115543">
    <property type="protein sequence ID" value="WNH48664.1"/>
    <property type="molecule type" value="Genomic_DNA"/>
</dbReference>
<evidence type="ECO:0000313" key="1">
    <source>
        <dbReference type="EMBL" id="WNH48664.1"/>
    </source>
</evidence>
<dbReference type="RefSeq" id="WP_311183208.1">
    <property type="nucleotide sequence ID" value="NZ_CP115543.1"/>
</dbReference>
<evidence type="ECO:0000313" key="2">
    <source>
        <dbReference type="Proteomes" id="UP001305421"/>
    </source>
</evidence>
<reference evidence="1 2" key="1">
    <citation type="submission" date="2022-12" db="EMBL/GenBank/DDBJ databases">
        <title>Two new species, Stenotrophomonas aracearum and Stenotrophomonas oahuensis, isolated from Anthurium (Araceae family) in Hawaii.</title>
        <authorList>
            <person name="Chunag S.C."/>
            <person name="Dobhal S."/>
            <person name="Alvarez A."/>
            <person name="Arif M."/>
        </authorList>
    </citation>
    <scope>NUCLEOTIDE SEQUENCE [LARGE SCALE GENOMIC DNA]</scope>
    <source>
        <strain evidence="1 2">A5588</strain>
    </source>
</reference>